<evidence type="ECO:0000313" key="8">
    <source>
        <dbReference type="Proteomes" id="UP000186455"/>
    </source>
</evidence>
<name>A0A1Q4VAH4_9ACTN</name>
<dbReference type="Pfam" id="PF00440">
    <property type="entry name" value="TetR_N"/>
    <property type="match status" value="1"/>
</dbReference>
<keyword evidence="3" id="KW-0804">Transcription</keyword>
<evidence type="ECO:0000259" key="6">
    <source>
        <dbReference type="PROSITE" id="PS50977"/>
    </source>
</evidence>
<dbReference type="GO" id="GO:0000976">
    <property type="term" value="F:transcription cis-regulatory region binding"/>
    <property type="evidence" value="ECO:0007669"/>
    <property type="project" value="TreeGrafter"/>
</dbReference>
<dbReference type="GO" id="GO:0003700">
    <property type="term" value="F:DNA-binding transcription factor activity"/>
    <property type="evidence" value="ECO:0007669"/>
    <property type="project" value="TreeGrafter"/>
</dbReference>
<reference evidence="7 8" key="1">
    <citation type="submission" date="2015-06" db="EMBL/GenBank/DDBJ databases">
        <title>Cloning and characterization of the uncialamcin biosynthetic gene cluster.</title>
        <authorList>
            <person name="Yan X."/>
            <person name="Huang T."/>
            <person name="Ge H."/>
            <person name="Shen B."/>
        </authorList>
    </citation>
    <scope>NUCLEOTIDE SEQUENCE [LARGE SCALE GENOMIC DNA]</scope>
    <source>
        <strain evidence="7 8">DCA2648</strain>
    </source>
</reference>
<feature type="domain" description="HTH tetR-type" evidence="6">
    <location>
        <begin position="12"/>
        <end position="72"/>
    </location>
</feature>
<evidence type="ECO:0000313" key="7">
    <source>
        <dbReference type="EMBL" id="OKH94836.1"/>
    </source>
</evidence>
<dbReference type="PANTHER" id="PTHR30055">
    <property type="entry name" value="HTH-TYPE TRANSCRIPTIONAL REGULATOR RUTR"/>
    <property type="match status" value="1"/>
</dbReference>
<dbReference type="PROSITE" id="PS50977">
    <property type="entry name" value="HTH_TETR_2"/>
    <property type="match status" value="1"/>
</dbReference>
<evidence type="ECO:0000256" key="4">
    <source>
        <dbReference type="PROSITE-ProRule" id="PRU00335"/>
    </source>
</evidence>
<dbReference type="RefSeq" id="WP_073786852.1">
    <property type="nucleotide sequence ID" value="NZ_LFBV01000002.1"/>
</dbReference>
<dbReference type="PANTHER" id="PTHR30055:SF234">
    <property type="entry name" value="HTH-TYPE TRANSCRIPTIONAL REGULATOR BETI"/>
    <property type="match status" value="1"/>
</dbReference>
<keyword evidence="1" id="KW-0805">Transcription regulation</keyword>
<evidence type="ECO:0000256" key="1">
    <source>
        <dbReference type="ARBA" id="ARBA00023015"/>
    </source>
</evidence>
<dbReference type="InterPro" id="IPR001647">
    <property type="entry name" value="HTH_TetR"/>
</dbReference>
<protein>
    <submittedName>
        <fullName evidence="7">TetR family transcriptional regulator</fullName>
    </submittedName>
</protein>
<dbReference type="SUPFAM" id="SSF46689">
    <property type="entry name" value="Homeodomain-like"/>
    <property type="match status" value="1"/>
</dbReference>
<dbReference type="InterPro" id="IPR009057">
    <property type="entry name" value="Homeodomain-like_sf"/>
</dbReference>
<dbReference type="Gene3D" id="1.10.357.10">
    <property type="entry name" value="Tetracycline Repressor, domain 2"/>
    <property type="match status" value="1"/>
</dbReference>
<dbReference type="AlphaFoldDB" id="A0A1Q4VAH4"/>
<feature type="DNA-binding region" description="H-T-H motif" evidence="4">
    <location>
        <begin position="35"/>
        <end position="54"/>
    </location>
</feature>
<dbReference type="EMBL" id="LFBV01000002">
    <property type="protein sequence ID" value="OKH94836.1"/>
    <property type="molecule type" value="Genomic_DNA"/>
</dbReference>
<evidence type="ECO:0000256" key="2">
    <source>
        <dbReference type="ARBA" id="ARBA00023125"/>
    </source>
</evidence>
<sequence length="235" mass="25393">MTAPLTRAEKTRRTRRRMLDAAARLFVERGWTGATVEDIARAAEVGVQTVYFTFGTKRALLGEVLDTAIAGDADPAATLDRPWAREVVADPDPAAQLARQAAGARRVLERAAPVLEVVRTAATAEPELAALWRTNLEQRHTVQLHFAHALTAKAAETALTAETAKTAETGKPSEAGAPDEPGGPLRDGHDARSAADIMFTVLGPETYGLLVTTQGWSPDRWERWAADLLTRQLLP</sequence>
<keyword evidence="8" id="KW-1185">Reference proteome</keyword>
<gene>
    <name evidence="7" type="ORF">AB852_11750</name>
</gene>
<dbReference type="PRINTS" id="PR00455">
    <property type="entry name" value="HTHTETR"/>
</dbReference>
<dbReference type="InterPro" id="IPR050109">
    <property type="entry name" value="HTH-type_TetR-like_transc_reg"/>
</dbReference>
<dbReference type="Proteomes" id="UP000186455">
    <property type="component" value="Unassembled WGS sequence"/>
</dbReference>
<accession>A0A1Q4VAH4</accession>
<organism evidence="7 8">
    <name type="scientific">Streptomyces uncialis</name>
    <dbReference type="NCBI Taxonomy" id="1048205"/>
    <lineage>
        <taxon>Bacteria</taxon>
        <taxon>Bacillati</taxon>
        <taxon>Actinomycetota</taxon>
        <taxon>Actinomycetes</taxon>
        <taxon>Kitasatosporales</taxon>
        <taxon>Streptomycetaceae</taxon>
        <taxon>Streptomyces</taxon>
    </lineage>
</organism>
<keyword evidence="2 4" id="KW-0238">DNA-binding</keyword>
<comment type="caution">
    <text evidence="7">The sequence shown here is derived from an EMBL/GenBank/DDBJ whole genome shotgun (WGS) entry which is preliminary data.</text>
</comment>
<evidence type="ECO:0000256" key="5">
    <source>
        <dbReference type="SAM" id="MobiDB-lite"/>
    </source>
</evidence>
<feature type="region of interest" description="Disordered" evidence="5">
    <location>
        <begin position="164"/>
        <end position="190"/>
    </location>
</feature>
<proteinExistence type="predicted"/>
<evidence type="ECO:0000256" key="3">
    <source>
        <dbReference type="ARBA" id="ARBA00023163"/>
    </source>
</evidence>